<dbReference type="Gene3D" id="1.10.1900.10">
    <property type="entry name" value="c-terminal domain of poly(a) binding protein"/>
    <property type="match status" value="1"/>
</dbReference>
<dbReference type="RefSeq" id="WP_245950779.1">
    <property type="nucleotide sequence ID" value="NZ_PYAX01000028.1"/>
</dbReference>
<name>A0A2P8HEI1_SACCR</name>
<organism evidence="2 3">
    <name type="scientific">Saccharothrix carnea</name>
    <dbReference type="NCBI Taxonomy" id="1280637"/>
    <lineage>
        <taxon>Bacteria</taxon>
        <taxon>Bacillati</taxon>
        <taxon>Actinomycetota</taxon>
        <taxon>Actinomycetes</taxon>
        <taxon>Pseudonocardiales</taxon>
        <taxon>Pseudonocardiaceae</taxon>
        <taxon>Saccharothrix</taxon>
    </lineage>
</organism>
<dbReference type="Pfam" id="PF06304">
    <property type="entry name" value="DUF1048"/>
    <property type="match status" value="1"/>
</dbReference>
<evidence type="ECO:0000256" key="1">
    <source>
        <dbReference type="SAM" id="MobiDB-lite"/>
    </source>
</evidence>
<accession>A0A2P8HEI1</accession>
<dbReference type="SUPFAM" id="SSF158560">
    <property type="entry name" value="BH3980-like"/>
    <property type="match status" value="1"/>
</dbReference>
<sequence length="94" mass="10586">MGVHHLADRQAEGGRELNFRETTTGSDLTREWKAFEARAEALPADHRAAWEEINCHFFPYSDFTGFCDELVGGSRTYADVYQESTAGKAARTKK</sequence>
<comment type="caution">
    <text evidence="2">The sequence shown here is derived from an EMBL/GenBank/DDBJ whole genome shotgun (WGS) entry which is preliminary data.</text>
</comment>
<evidence type="ECO:0000313" key="2">
    <source>
        <dbReference type="EMBL" id="PSL44595.1"/>
    </source>
</evidence>
<feature type="compositionally biased region" description="Basic and acidic residues" evidence="1">
    <location>
        <begin position="1"/>
        <end position="19"/>
    </location>
</feature>
<gene>
    <name evidence="2" type="ORF">B0I31_12819</name>
</gene>
<dbReference type="AlphaFoldDB" id="A0A2P8HEI1"/>
<dbReference type="InterPro" id="IPR008316">
    <property type="entry name" value="UCP029876"/>
</dbReference>
<protein>
    <submittedName>
        <fullName evidence="2">DNA-binding ferritin-like protein (Dps family)</fullName>
    </submittedName>
</protein>
<dbReference type="GO" id="GO:0003677">
    <property type="term" value="F:DNA binding"/>
    <property type="evidence" value="ECO:0007669"/>
    <property type="project" value="UniProtKB-KW"/>
</dbReference>
<feature type="region of interest" description="Disordered" evidence="1">
    <location>
        <begin position="1"/>
        <end position="23"/>
    </location>
</feature>
<dbReference type="EMBL" id="PYAX01000028">
    <property type="protein sequence ID" value="PSL44595.1"/>
    <property type="molecule type" value="Genomic_DNA"/>
</dbReference>
<dbReference type="Proteomes" id="UP000241118">
    <property type="component" value="Unassembled WGS sequence"/>
</dbReference>
<proteinExistence type="predicted"/>
<evidence type="ECO:0000313" key="3">
    <source>
        <dbReference type="Proteomes" id="UP000241118"/>
    </source>
</evidence>
<keyword evidence="2" id="KW-0238">DNA-binding</keyword>
<keyword evidence="3" id="KW-1185">Reference proteome</keyword>
<reference evidence="2 3" key="1">
    <citation type="submission" date="2018-03" db="EMBL/GenBank/DDBJ databases">
        <title>Genomic Encyclopedia of Type Strains, Phase III (KMG-III): the genomes of soil and plant-associated and newly described type strains.</title>
        <authorList>
            <person name="Whitman W."/>
        </authorList>
    </citation>
    <scope>NUCLEOTIDE SEQUENCE [LARGE SCALE GENOMIC DNA]</scope>
    <source>
        <strain evidence="2 3">CGMCC 4.7097</strain>
    </source>
</reference>